<evidence type="ECO:0000256" key="5">
    <source>
        <dbReference type="ARBA" id="ARBA00023163"/>
    </source>
</evidence>
<dbReference type="GO" id="GO:0005667">
    <property type="term" value="C:transcription regulator complex"/>
    <property type="evidence" value="ECO:0007669"/>
    <property type="project" value="InterPro"/>
</dbReference>
<keyword evidence="6 7" id="KW-0539">Nucleus</keyword>
<evidence type="ECO:0000256" key="6">
    <source>
        <dbReference type="ARBA" id="ARBA00023242"/>
    </source>
</evidence>
<evidence type="ECO:0000256" key="8">
    <source>
        <dbReference type="SAM" id="Coils"/>
    </source>
</evidence>
<dbReference type="SUPFAM" id="SSF50249">
    <property type="entry name" value="Nucleic acid-binding proteins"/>
    <property type="match status" value="1"/>
</dbReference>
<dbReference type="SUPFAM" id="SSF46785">
    <property type="entry name" value="Winged helix' DNA-binding domain"/>
    <property type="match status" value="1"/>
</dbReference>
<dbReference type="InterPro" id="IPR012340">
    <property type="entry name" value="NA-bd_OB-fold"/>
</dbReference>
<keyword evidence="5 7" id="KW-0804">Transcription</keyword>
<dbReference type="Proteomes" id="UP001201812">
    <property type="component" value="Unassembled WGS sequence"/>
</dbReference>
<dbReference type="GO" id="GO:0000977">
    <property type="term" value="F:RNA polymerase II transcription regulatory region sequence-specific DNA binding"/>
    <property type="evidence" value="ECO:0007669"/>
    <property type="project" value="TreeGrafter"/>
</dbReference>
<comment type="subcellular location">
    <subcellularLocation>
        <location evidence="1 7">Nucleus</location>
    </subcellularLocation>
</comment>
<dbReference type="PANTHER" id="PTHR12548">
    <property type="entry name" value="TRANSCRIPTION FACTOR DP"/>
    <property type="match status" value="1"/>
</dbReference>
<dbReference type="InterPro" id="IPR038168">
    <property type="entry name" value="TF_DP_C_sf"/>
</dbReference>
<dbReference type="SMART" id="SM01372">
    <property type="entry name" value="E2F_TDP"/>
    <property type="match status" value="1"/>
</dbReference>
<dbReference type="GO" id="GO:0000981">
    <property type="term" value="F:DNA-binding transcription factor activity, RNA polymerase II-specific"/>
    <property type="evidence" value="ECO:0007669"/>
    <property type="project" value="TreeGrafter"/>
</dbReference>
<dbReference type="InterPro" id="IPR036388">
    <property type="entry name" value="WH-like_DNA-bd_sf"/>
</dbReference>
<dbReference type="AlphaFoldDB" id="A0AAD4N306"/>
<sequence length="635" mass="72789">MVPTDSSAQHLDFTQFPKLQDSISNNVILAVHSYHTPLYEEGKVPNWRARTFAFLKYSQGNLTSRQPRPKSPIVKQESSFNLISDKEARALAPTPNQLFSMPPPHFTTMHPVSSTSTTANNFSQSPQKSTIAAMKQQSSGQLLQNPTGPSGSTSALTPNLFSVPPPTMSKPPPNIPKILQPNALVAKSCETFFLLFAILNYTVKLFFSSTIVPRPTSGLSSIEMQKEWNLRGLSGKLADQIVAEYFQSFTDLMSIEKQTKIEKNLRRRIYDAVNVLASMAVIRKDNNELCWIGLPTPSLTECKKLEVKKMESLNRIQEKQKEIRELICQLVSSKSLIERNREQELTFGSPPEETIVRAPYMILYGPPDIVVDATYKNKSEIEFNFSQPFEACDNSEIQNHLGFSYGIDRDQILPEAVCYLKSCLPPSLQHYIDEGAGRAWEPFRQNPHGIAWLKKKAPQEWKPDFLLGNVVDITKIGTQRLHCALVQCKRNEIYKHTKIYYTNNYDFYAYDRERICNWGDWVLIRKSEERDVPTSEIKYFVDRVLFKNGVLIDPITKKRVVKGITIDELELKEHLVHDIVEEPRNEGPNKVDGEMPEELLSLTKQRELQHERLQKHKKMLSYKEFFGEDEEDDRK</sequence>
<evidence type="ECO:0000259" key="10">
    <source>
        <dbReference type="SMART" id="SM01138"/>
    </source>
</evidence>
<name>A0AAD4N306_9BILA</name>
<dbReference type="InterPro" id="IPR037241">
    <property type="entry name" value="E2F-DP_heterodim"/>
</dbReference>
<keyword evidence="13" id="KW-1185">Reference proteome</keyword>
<comment type="similarity">
    <text evidence="2 7">Belongs to the E2F/DP family.</text>
</comment>
<feature type="domain" description="E2F/DP family winged-helix DNA-binding" evidence="11">
    <location>
        <begin position="225"/>
        <end position="293"/>
    </location>
</feature>
<feature type="coiled-coil region" evidence="8">
    <location>
        <begin position="302"/>
        <end position="329"/>
    </location>
</feature>
<evidence type="ECO:0000256" key="3">
    <source>
        <dbReference type="ARBA" id="ARBA00023015"/>
    </source>
</evidence>
<dbReference type="InterPro" id="IPR014889">
    <property type="entry name" value="Transc_factor_DP_C"/>
</dbReference>
<organism evidence="12 13">
    <name type="scientific">Ditylenchus destructor</name>
    <dbReference type="NCBI Taxonomy" id="166010"/>
    <lineage>
        <taxon>Eukaryota</taxon>
        <taxon>Metazoa</taxon>
        <taxon>Ecdysozoa</taxon>
        <taxon>Nematoda</taxon>
        <taxon>Chromadorea</taxon>
        <taxon>Rhabditida</taxon>
        <taxon>Tylenchina</taxon>
        <taxon>Tylenchomorpha</taxon>
        <taxon>Sphaerularioidea</taxon>
        <taxon>Anguinidae</taxon>
        <taxon>Anguininae</taxon>
        <taxon>Ditylenchus</taxon>
    </lineage>
</organism>
<dbReference type="Pfam" id="PF08781">
    <property type="entry name" value="DP"/>
    <property type="match status" value="1"/>
</dbReference>
<dbReference type="SUPFAM" id="SSF144074">
    <property type="entry name" value="E2F-DP heterodimerization region"/>
    <property type="match status" value="1"/>
</dbReference>
<reference evidence="12" key="1">
    <citation type="submission" date="2022-01" db="EMBL/GenBank/DDBJ databases">
        <title>Genome Sequence Resource for Two Populations of Ditylenchus destructor, the Migratory Endoparasitic Phytonematode.</title>
        <authorList>
            <person name="Zhang H."/>
            <person name="Lin R."/>
            <person name="Xie B."/>
        </authorList>
    </citation>
    <scope>NUCLEOTIDE SEQUENCE</scope>
    <source>
        <strain evidence="12">BazhouSP</strain>
    </source>
</reference>
<dbReference type="InterPro" id="IPR036390">
    <property type="entry name" value="WH_DNA-bd_sf"/>
</dbReference>
<dbReference type="SMART" id="SM01138">
    <property type="entry name" value="DP"/>
    <property type="match status" value="1"/>
</dbReference>
<feature type="compositionally biased region" description="Polar residues" evidence="9">
    <location>
        <begin position="111"/>
        <end position="160"/>
    </location>
</feature>
<gene>
    <name evidence="12" type="ORF">DdX_10433</name>
</gene>
<keyword evidence="8" id="KW-0175">Coiled coil</keyword>
<evidence type="ECO:0000256" key="2">
    <source>
        <dbReference type="ARBA" id="ARBA00010940"/>
    </source>
</evidence>
<dbReference type="InterPro" id="IPR015648">
    <property type="entry name" value="Transcrpt_fac_DP"/>
</dbReference>
<dbReference type="GO" id="GO:0051726">
    <property type="term" value="P:regulation of cell cycle"/>
    <property type="evidence" value="ECO:0007669"/>
    <property type="project" value="InterPro"/>
</dbReference>
<protein>
    <submittedName>
        <fullName evidence="12">Transcription factor DP domain-containing protein</fullName>
    </submittedName>
</protein>
<evidence type="ECO:0000313" key="12">
    <source>
        <dbReference type="EMBL" id="KAI1711179.1"/>
    </source>
</evidence>
<dbReference type="Pfam" id="PF02319">
    <property type="entry name" value="WHD_E2F_TDP"/>
    <property type="match status" value="1"/>
</dbReference>
<comment type="caution">
    <text evidence="12">The sequence shown here is derived from an EMBL/GenBank/DDBJ whole genome shotgun (WGS) entry which is preliminary data.</text>
</comment>
<evidence type="ECO:0000256" key="9">
    <source>
        <dbReference type="SAM" id="MobiDB-lite"/>
    </source>
</evidence>
<dbReference type="InterPro" id="IPR003316">
    <property type="entry name" value="E2F_WHTH_DNA-bd_dom"/>
</dbReference>
<proteinExistence type="inferred from homology"/>
<keyword evidence="4 7" id="KW-0238">DNA-binding</keyword>
<evidence type="ECO:0000256" key="1">
    <source>
        <dbReference type="ARBA" id="ARBA00004123"/>
    </source>
</evidence>
<dbReference type="Gene3D" id="1.20.140.80">
    <property type="entry name" value="Transcription factor DP"/>
    <property type="match status" value="1"/>
</dbReference>
<evidence type="ECO:0000256" key="4">
    <source>
        <dbReference type="ARBA" id="ARBA00023125"/>
    </source>
</evidence>
<dbReference type="PANTHER" id="PTHR12548:SF9">
    <property type="entry name" value="TRANSCRIPTION FACTOR DP"/>
    <property type="match status" value="1"/>
</dbReference>
<evidence type="ECO:0000259" key="11">
    <source>
        <dbReference type="SMART" id="SM01372"/>
    </source>
</evidence>
<dbReference type="Gene3D" id="1.10.10.10">
    <property type="entry name" value="Winged helix-like DNA-binding domain superfamily/Winged helix DNA-binding domain"/>
    <property type="match status" value="1"/>
</dbReference>
<feature type="domain" description="Transcription factor DP C-terminal" evidence="10">
    <location>
        <begin position="300"/>
        <end position="441"/>
    </location>
</feature>
<dbReference type="GO" id="GO:0005634">
    <property type="term" value="C:nucleus"/>
    <property type="evidence" value="ECO:0007669"/>
    <property type="project" value="UniProtKB-SubCell"/>
</dbReference>
<evidence type="ECO:0000256" key="7">
    <source>
        <dbReference type="RuleBase" id="RU003796"/>
    </source>
</evidence>
<dbReference type="EMBL" id="JAKKPZ010000023">
    <property type="protein sequence ID" value="KAI1711179.1"/>
    <property type="molecule type" value="Genomic_DNA"/>
</dbReference>
<dbReference type="Gene3D" id="2.40.50.140">
    <property type="entry name" value="Nucleic acid-binding proteins"/>
    <property type="match status" value="1"/>
</dbReference>
<accession>A0AAD4N306</accession>
<feature type="region of interest" description="Disordered" evidence="9">
    <location>
        <begin position="111"/>
        <end position="171"/>
    </location>
</feature>
<evidence type="ECO:0000313" key="13">
    <source>
        <dbReference type="Proteomes" id="UP001201812"/>
    </source>
</evidence>
<keyword evidence="3 7" id="KW-0805">Transcription regulation</keyword>